<feature type="region of interest" description="Disordered" evidence="5">
    <location>
        <begin position="43"/>
        <end position="115"/>
    </location>
</feature>
<keyword evidence="4" id="KW-0479">Metal-binding</keyword>
<keyword evidence="4" id="KW-0862">Zinc</keyword>
<dbReference type="InterPro" id="IPR013088">
    <property type="entry name" value="Znf_NHR/GATA"/>
</dbReference>
<evidence type="ECO:0000256" key="5">
    <source>
        <dbReference type="SAM" id="MobiDB-lite"/>
    </source>
</evidence>
<feature type="region of interest" description="Disordered" evidence="5">
    <location>
        <begin position="175"/>
        <end position="202"/>
    </location>
</feature>
<feature type="compositionally biased region" description="Low complexity" evidence="5">
    <location>
        <begin position="191"/>
        <end position="202"/>
    </location>
</feature>
<gene>
    <name evidence="7" type="ORF">V6N12_074500</name>
</gene>
<sequence length="202" mass="22209">MGKHGPCFHCGIHSSPLWRNGPPEKSVLCNACGSRYRLGRPLENYRPKAQHNATKRKREVVVESSSTSSSGYDASSESSPSHCPSPVTVKQEIPDDAPVENRRGSWRSHSRRTRAVSSGLSTIEKLQRDLQRILRDEFNGSIEPEGAEDVLIYNLITNQHQNPSTEIGLGAILLKRPAASPDHRDDQETRASPPDQAPAASP</sequence>
<dbReference type="PANTHER" id="PTHR46855">
    <property type="entry name" value="OSJNBB0038F03.10 PROTEIN"/>
    <property type="match status" value="1"/>
</dbReference>
<reference evidence="7 8" key="1">
    <citation type="journal article" date="2024" name="G3 (Bethesda)">
        <title>Genome assembly of Hibiscus sabdariffa L. provides insights into metabolisms of medicinal natural products.</title>
        <authorList>
            <person name="Kim T."/>
        </authorList>
    </citation>
    <scope>NUCLEOTIDE SEQUENCE [LARGE SCALE GENOMIC DNA]</scope>
    <source>
        <strain evidence="7">TK-2024</strain>
        <tissue evidence="7">Old leaves</tissue>
    </source>
</reference>
<evidence type="ECO:0000256" key="3">
    <source>
        <dbReference type="ARBA" id="ARBA00023163"/>
    </source>
</evidence>
<dbReference type="InterPro" id="IPR000679">
    <property type="entry name" value="Znf_GATA"/>
</dbReference>
<feature type="domain" description="GATA-type" evidence="6">
    <location>
        <begin position="7"/>
        <end position="38"/>
    </location>
</feature>
<dbReference type="SUPFAM" id="SSF57716">
    <property type="entry name" value="Glucocorticoid receptor-like (DNA-binding domain)"/>
    <property type="match status" value="1"/>
</dbReference>
<dbReference type="Proteomes" id="UP001472677">
    <property type="component" value="Unassembled WGS sequence"/>
</dbReference>
<dbReference type="Pfam" id="PF00320">
    <property type="entry name" value="GATA"/>
    <property type="match status" value="1"/>
</dbReference>
<evidence type="ECO:0000313" key="8">
    <source>
        <dbReference type="Proteomes" id="UP001472677"/>
    </source>
</evidence>
<keyword evidence="1" id="KW-0805">Transcription regulation</keyword>
<dbReference type="Gene3D" id="3.30.50.10">
    <property type="entry name" value="Erythroid Transcription Factor GATA-1, subunit A"/>
    <property type="match status" value="1"/>
</dbReference>
<keyword evidence="3" id="KW-0804">Transcription</keyword>
<keyword evidence="4" id="KW-0863">Zinc-finger</keyword>
<comment type="caution">
    <text evidence="7">The sequence shown here is derived from an EMBL/GenBank/DDBJ whole genome shotgun (WGS) entry which is preliminary data.</text>
</comment>
<proteinExistence type="predicted"/>
<dbReference type="PANTHER" id="PTHR46855:SF21">
    <property type="entry name" value="GATA ZINC FINGER PROTEIN"/>
    <property type="match status" value="1"/>
</dbReference>
<dbReference type="PROSITE" id="PS50114">
    <property type="entry name" value="GATA_ZN_FINGER_2"/>
    <property type="match status" value="1"/>
</dbReference>
<dbReference type="EMBL" id="JBBPBM010000684">
    <property type="protein sequence ID" value="KAK8492853.1"/>
    <property type="molecule type" value="Genomic_DNA"/>
</dbReference>
<evidence type="ECO:0000313" key="7">
    <source>
        <dbReference type="EMBL" id="KAK8492853.1"/>
    </source>
</evidence>
<keyword evidence="2" id="KW-0238">DNA-binding</keyword>
<name>A0ABR2AHP8_9ROSI</name>
<evidence type="ECO:0000256" key="1">
    <source>
        <dbReference type="ARBA" id="ARBA00023015"/>
    </source>
</evidence>
<dbReference type="PROSITE" id="PS00344">
    <property type="entry name" value="GATA_ZN_FINGER_1"/>
    <property type="match status" value="1"/>
</dbReference>
<keyword evidence="8" id="KW-1185">Reference proteome</keyword>
<organism evidence="7 8">
    <name type="scientific">Hibiscus sabdariffa</name>
    <name type="common">roselle</name>
    <dbReference type="NCBI Taxonomy" id="183260"/>
    <lineage>
        <taxon>Eukaryota</taxon>
        <taxon>Viridiplantae</taxon>
        <taxon>Streptophyta</taxon>
        <taxon>Embryophyta</taxon>
        <taxon>Tracheophyta</taxon>
        <taxon>Spermatophyta</taxon>
        <taxon>Magnoliopsida</taxon>
        <taxon>eudicotyledons</taxon>
        <taxon>Gunneridae</taxon>
        <taxon>Pentapetalae</taxon>
        <taxon>rosids</taxon>
        <taxon>malvids</taxon>
        <taxon>Malvales</taxon>
        <taxon>Malvaceae</taxon>
        <taxon>Malvoideae</taxon>
        <taxon>Hibiscus</taxon>
    </lineage>
</organism>
<feature type="compositionally biased region" description="Low complexity" evidence="5">
    <location>
        <begin position="64"/>
        <end position="86"/>
    </location>
</feature>
<feature type="compositionally biased region" description="Basic residues" evidence="5">
    <location>
        <begin position="104"/>
        <end position="114"/>
    </location>
</feature>
<dbReference type="SMART" id="SM00401">
    <property type="entry name" value="ZnF_GATA"/>
    <property type="match status" value="1"/>
</dbReference>
<dbReference type="CDD" id="cd00202">
    <property type="entry name" value="ZnF_GATA"/>
    <property type="match status" value="1"/>
</dbReference>
<protein>
    <recommendedName>
        <fullName evidence="6">GATA-type domain-containing protein</fullName>
    </recommendedName>
</protein>
<evidence type="ECO:0000256" key="2">
    <source>
        <dbReference type="ARBA" id="ARBA00023125"/>
    </source>
</evidence>
<accession>A0ABR2AHP8</accession>
<evidence type="ECO:0000259" key="6">
    <source>
        <dbReference type="PROSITE" id="PS50114"/>
    </source>
</evidence>
<dbReference type="InterPro" id="IPR044589">
    <property type="entry name" value="GATA26/27"/>
</dbReference>
<evidence type="ECO:0000256" key="4">
    <source>
        <dbReference type="PROSITE-ProRule" id="PRU00094"/>
    </source>
</evidence>